<dbReference type="InterPro" id="IPR036116">
    <property type="entry name" value="FN3_sf"/>
</dbReference>
<dbReference type="InterPro" id="IPR035986">
    <property type="entry name" value="PKD_dom_sf"/>
</dbReference>
<feature type="domain" description="PKD" evidence="1">
    <location>
        <begin position="66"/>
        <end position="101"/>
    </location>
</feature>
<dbReference type="GO" id="GO:0004553">
    <property type="term" value="F:hydrolase activity, hydrolyzing O-glycosyl compounds"/>
    <property type="evidence" value="ECO:0007669"/>
    <property type="project" value="UniProtKB-ARBA"/>
</dbReference>
<dbReference type="Pfam" id="PF13385">
    <property type="entry name" value="Laminin_G_3"/>
    <property type="match status" value="1"/>
</dbReference>
<comment type="caution">
    <text evidence="3">The sequence shown here is derived from an EMBL/GenBank/DDBJ whole genome shotgun (WGS) entry which is preliminary data.</text>
</comment>
<dbReference type="SUPFAM" id="SSF49265">
    <property type="entry name" value="Fibronectin type III"/>
    <property type="match status" value="1"/>
</dbReference>
<dbReference type="RefSeq" id="WP_119671374.1">
    <property type="nucleotide sequence ID" value="NZ_QXED01000013.1"/>
</dbReference>
<evidence type="ECO:0000259" key="1">
    <source>
        <dbReference type="PROSITE" id="PS50093"/>
    </source>
</evidence>
<evidence type="ECO:0000259" key="2">
    <source>
        <dbReference type="PROSITE" id="PS50853"/>
    </source>
</evidence>
<protein>
    <submittedName>
        <fullName evidence="3">PKD domain-containing protein</fullName>
    </submittedName>
</protein>
<dbReference type="CDD" id="cd00146">
    <property type="entry name" value="PKD"/>
    <property type="match status" value="1"/>
</dbReference>
<dbReference type="AlphaFoldDB" id="A0A418LXT0"/>
<dbReference type="PROSITE" id="PS51257">
    <property type="entry name" value="PROKAR_LIPOPROTEIN"/>
    <property type="match status" value="1"/>
</dbReference>
<dbReference type="InterPro" id="IPR022409">
    <property type="entry name" value="PKD/Chitinase_dom"/>
</dbReference>
<dbReference type="SUPFAM" id="SSF49299">
    <property type="entry name" value="PKD domain"/>
    <property type="match status" value="1"/>
</dbReference>
<dbReference type="OrthoDB" id="1490335at2"/>
<sequence>MSVSRVHSAVCILLLIALMGCGPWSLPEREFPICDTPSAEIDRKANLLTVNFGLQQANGTIDEVYWEFGDGQDKITTLPELSTTHTYSNPGSYTVTATLRNKCADNVELVKAFEVSDVTVPVVSTGPAADIRISTATLPFTVNDNGRGTISRSGVCYSTSTREPFVGDPQSVSMTLPFVPLTGRPYSLSATGLKPNSVYYVRAFAENSAGIGYGDPVTFRTWALAGVTTETAITTKNSATVYMRIDSVGNPAATRYGVCYSSTNTLPTIEDATQPPAFTIVGSSITVPLANLKPDTRYYYRAFAVSEAGISYGLVQTLTTQTDVELDRGLIAHYPADNNPDDRSPNKLQGALLNGATYTADRNDRANYAFSFDGRNDYFEIPDHALLRPNTLSVSFWVKLTNRVALTQQSLFTKCQWDDGEAEQYGAVVNQNVLQKPIDCLFGVKQNSDCKKGRGWQTVTGTSSKPPAADWNHLLFCYEGQSLKIYLNGELLVTQTRLPLNNVIDDCRGGALRFAAQSRVDPQYLEGAIDDIRLYNRALLDSEIKALAKP</sequence>
<dbReference type="EMBL" id="QXED01000013">
    <property type="protein sequence ID" value="RIV18123.1"/>
    <property type="molecule type" value="Genomic_DNA"/>
</dbReference>
<dbReference type="InterPro" id="IPR013783">
    <property type="entry name" value="Ig-like_fold"/>
</dbReference>
<dbReference type="GO" id="GO:0005975">
    <property type="term" value="P:carbohydrate metabolic process"/>
    <property type="evidence" value="ECO:0007669"/>
    <property type="project" value="UniProtKB-ARBA"/>
</dbReference>
<dbReference type="InterPro" id="IPR003961">
    <property type="entry name" value="FN3_dom"/>
</dbReference>
<accession>A0A418LXT0</accession>
<reference evidence="3 4" key="1">
    <citation type="submission" date="2018-08" db="EMBL/GenBank/DDBJ databases">
        <title>Fibrisoma montanum sp. nov., isolated from Danxia mountain soil.</title>
        <authorList>
            <person name="Huang Y."/>
        </authorList>
    </citation>
    <scope>NUCLEOTIDE SEQUENCE [LARGE SCALE GENOMIC DNA]</scope>
    <source>
        <strain evidence="3 4">HYT19</strain>
    </source>
</reference>
<dbReference type="SUPFAM" id="SSF49899">
    <property type="entry name" value="Concanavalin A-like lectins/glucanases"/>
    <property type="match status" value="1"/>
</dbReference>
<dbReference type="CDD" id="cd00063">
    <property type="entry name" value="FN3"/>
    <property type="match status" value="1"/>
</dbReference>
<evidence type="ECO:0000313" key="4">
    <source>
        <dbReference type="Proteomes" id="UP000283523"/>
    </source>
</evidence>
<dbReference type="PROSITE" id="PS50093">
    <property type="entry name" value="PKD"/>
    <property type="match status" value="1"/>
</dbReference>
<dbReference type="InterPro" id="IPR000601">
    <property type="entry name" value="PKD_dom"/>
</dbReference>
<proteinExistence type="predicted"/>
<organism evidence="3 4">
    <name type="scientific">Fibrisoma montanum</name>
    <dbReference type="NCBI Taxonomy" id="2305895"/>
    <lineage>
        <taxon>Bacteria</taxon>
        <taxon>Pseudomonadati</taxon>
        <taxon>Bacteroidota</taxon>
        <taxon>Cytophagia</taxon>
        <taxon>Cytophagales</taxon>
        <taxon>Spirosomataceae</taxon>
        <taxon>Fibrisoma</taxon>
    </lineage>
</organism>
<name>A0A418LXT0_9BACT</name>
<dbReference type="InterPro" id="IPR013320">
    <property type="entry name" value="ConA-like_dom_sf"/>
</dbReference>
<keyword evidence="4" id="KW-1185">Reference proteome</keyword>
<dbReference type="SMART" id="SM00089">
    <property type="entry name" value="PKD"/>
    <property type="match status" value="1"/>
</dbReference>
<evidence type="ECO:0000313" key="3">
    <source>
        <dbReference type="EMBL" id="RIV18123.1"/>
    </source>
</evidence>
<feature type="domain" description="Fibronectin type-III" evidence="2">
    <location>
        <begin position="223"/>
        <end position="323"/>
    </location>
</feature>
<dbReference type="Pfam" id="PF00801">
    <property type="entry name" value="PKD"/>
    <property type="match status" value="1"/>
</dbReference>
<gene>
    <name evidence="3" type="ORF">DYU11_29655</name>
</gene>
<dbReference type="Gene3D" id="2.60.120.200">
    <property type="match status" value="1"/>
</dbReference>
<dbReference type="Gene3D" id="2.60.40.10">
    <property type="entry name" value="Immunoglobulins"/>
    <property type="match status" value="2"/>
</dbReference>
<dbReference type="Proteomes" id="UP000283523">
    <property type="component" value="Unassembled WGS sequence"/>
</dbReference>
<dbReference type="PROSITE" id="PS50853">
    <property type="entry name" value="FN3"/>
    <property type="match status" value="1"/>
</dbReference>